<keyword evidence="4" id="KW-0804">Transcription</keyword>
<dbReference type="InterPro" id="IPR009061">
    <property type="entry name" value="DNA-bd_dom_put_sf"/>
</dbReference>
<keyword evidence="2" id="KW-0805">Transcription regulation</keyword>
<proteinExistence type="predicted"/>
<dbReference type="Gene3D" id="1.10.1660.10">
    <property type="match status" value="1"/>
</dbReference>
<dbReference type="PANTHER" id="PTHR30204">
    <property type="entry name" value="REDOX-CYCLING DRUG-SENSING TRANSCRIPTIONAL ACTIVATOR SOXR"/>
    <property type="match status" value="1"/>
</dbReference>
<dbReference type="GO" id="GO:0003677">
    <property type="term" value="F:DNA binding"/>
    <property type="evidence" value="ECO:0007669"/>
    <property type="project" value="UniProtKB-KW"/>
</dbReference>
<feature type="compositionally biased region" description="Basic and acidic residues" evidence="5">
    <location>
        <begin position="56"/>
        <end position="71"/>
    </location>
</feature>
<dbReference type="AlphaFoldDB" id="A0A5N0E4N5"/>
<gene>
    <name evidence="7" type="ORF">F3087_34905</name>
</gene>
<dbReference type="Proteomes" id="UP000323876">
    <property type="component" value="Unassembled WGS sequence"/>
</dbReference>
<evidence type="ECO:0000259" key="6">
    <source>
        <dbReference type="PROSITE" id="PS50937"/>
    </source>
</evidence>
<name>A0A5N0E4N5_9NOCA</name>
<sequence>MLQLERDRVLVPAAIEGALVDSRQGDEVQLVDRAGPVRGRVLVSPTAAEDAIDPPLGERGHRPPVDREQQRDDVGRFDQLLLAPHILGHLADQPVDREIRRAEHRIESRFGQVMRCGSSVSVRLDALLHRAGDGPGGGLVVRVRDHQQDVRPTPFVRHTAKVKYDTNVNVKEEPAVRIKDLSELTGATPRMLRHYENAGVLTPQRDPNGYRHYRQEDVKTVHDIRCLLASGLSLSEAAALIHIACTAPQSATDQDRDDVLAQLDERTRQLDAGIERLLAEKANILKLREDVMTGR</sequence>
<dbReference type="GO" id="GO:0003700">
    <property type="term" value="F:DNA-binding transcription factor activity"/>
    <property type="evidence" value="ECO:0007669"/>
    <property type="project" value="InterPro"/>
</dbReference>
<dbReference type="SUPFAM" id="SSF46955">
    <property type="entry name" value="Putative DNA-binding domain"/>
    <property type="match status" value="1"/>
</dbReference>
<dbReference type="EMBL" id="VXLC01000021">
    <property type="protein sequence ID" value="KAA8884397.1"/>
    <property type="molecule type" value="Genomic_DNA"/>
</dbReference>
<keyword evidence="8" id="KW-1185">Reference proteome</keyword>
<feature type="region of interest" description="Disordered" evidence="5">
    <location>
        <begin position="44"/>
        <end position="71"/>
    </location>
</feature>
<dbReference type="SMART" id="SM00422">
    <property type="entry name" value="HTH_MERR"/>
    <property type="match status" value="1"/>
</dbReference>
<evidence type="ECO:0000313" key="7">
    <source>
        <dbReference type="EMBL" id="KAA8884397.1"/>
    </source>
</evidence>
<evidence type="ECO:0000256" key="5">
    <source>
        <dbReference type="SAM" id="MobiDB-lite"/>
    </source>
</evidence>
<evidence type="ECO:0000313" key="8">
    <source>
        <dbReference type="Proteomes" id="UP000323876"/>
    </source>
</evidence>
<keyword evidence="1" id="KW-0678">Repressor</keyword>
<dbReference type="InterPro" id="IPR047057">
    <property type="entry name" value="MerR_fam"/>
</dbReference>
<evidence type="ECO:0000256" key="1">
    <source>
        <dbReference type="ARBA" id="ARBA00022491"/>
    </source>
</evidence>
<dbReference type="InterPro" id="IPR000551">
    <property type="entry name" value="MerR-type_HTH_dom"/>
</dbReference>
<comment type="caution">
    <text evidence="7">The sequence shown here is derived from an EMBL/GenBank/DDBJ whole genome shotgun (WGS) entry which is preliminary data.</text>
</comment>
<organism evidence="7 8">
    <name type="scientific">Nocardia colli</name>
    <dbReference type="NCBI Taxonomy" id="2545717"/>
    <lineage>
        <taxon>Bacteria</taxon>
        <taxon>Bacillati</taxon>
        <taxon>Actinomycetota</taxon>
        <taxon>Actinomycetes</taxon>
        <taxon>Mycobacteriales</taxon>
        <taxon>Nocardiaceae</taxon>
        <taxon>Nocardia</taxon>
    </lineage>
</organism>
<dbReference type="PROSITE" id="PS50937">
    <property type="entry name" value="HTH_MERR_2"/>
    <property type="match status" value="1"/>
</dbReference>
<reference evidence="7 8" key="1">
    <citation type="submission" date="2019-09" db="EMBL/GenBank/DDBJ databases">
        <authorList>
            <person name="Wang X."/>
        </authorList>
    </citation>
    <scope>NUCLEOTIDE SEQUENCE [LARGE SCALE GENOMIC DNA]</scope>
    <source>
        <strain evidence="7 8">CICC 11023</strain>
    </source>
</reference>
<evidence type="ECO:0000256" key="3">
    <source>
        <dbReference type="ARBA" id="ARBA00023125"/>
    </source>
</evidence>
<accession>A0A5N0E4N5</accession>
<evidence type="ECO:0000256" key="2">
    <source>
        <dbReference type="ARBA" id="ARBA00023015"/>
    </source>
</evidence>
<dbReference type="PANTHER" id="PTHR30204:SF69">
    <property type="entry name" value="MERR-FAMILY TRANSCRIPTIONAL REGULATOR"/>
    <property type="match status" value="1"/>
</dbReference>
<dbReference type="OrthoDB" id="4567915at2"/>
<feature type="domain" description="HTH merR-type" evidence="6">
    <location>
        <begin position="175"/>
        <end position="243"/>
    </location>
</feature>
<protein>
    <submittedName>
        <fullName evidence="7">MerR family transcriptional regulator</fullName>
    </submittedName>
</protein>
<evidence type="ECO:0000256" key="4">
    <source>
        <dbReference type="ARBA" id="ARBA00023163"/>
    </source>
</evidence>
<keyword evidence="3" id="KW-0238">DNA-binding</keyword>
<dbReference type="Pfam" id="PF13411">
    <property type="entry name" value="MerR_1"/>
    <property type="match status" value="1"/>
</dbReference>